<dbReference type="InterPro" id="IPR051010">
    <property type="entry name" value="BCAA_transport"/>
</dbReference>
<dbReference type="PRINTS" id="PR00337">
    <property type="entry name" value="LEUILEVALBP"/>
</dbReference>
<evidence type="ECO:0000256" key="1">
    <source>
        <dbReference type="ARBA" id="ARBA00010062"/>
    </source>
</evidence>
<protein>
    <submittedName>
        <fullName evidence="6">Blr6078 protein</fullName>
    </submittedName>
</protein>
<gene>
    <name evidence="6" type="ordered locus">blr6078</name>
</gene>
<dbReference type="CDD" id="cd06359">
    <property type="entry name" value="PBP1_Nba-like"/>
    <property type="match status" value="1"/>
</dbReference>
<dbReference type="STRING" id="224911.AAV28_27920"/>
<name>Q89HB6_BRADU</name>
<reference evidence="7" key="1">
    <citation type="journal article" date="2002" name="DNA Res.">
        <title>Complete genomic sequence of nitrogen-fixing symbiotic bacterium Bradyrhizobium japonicum USDA110.</title>
        <authorList>
            <person name="Kaneko T."/>
            <person name="Nakamura Y."/>
            <person name="Sato S."/>
            <person name="Minamisawa K."/>
            <person name="Uchiumi T."/>
            <person name="Sasamoto S."/>
            <person name="Watanabe A."/>
            <person name="Idesawa K."/>
            <person name="Iriguchi M."/>
            <person name="Kawashima K."/>
            <person name="Kohara M."/>
            <person name="Matsumoto M."/>
            <person name="Shimpo S."/>
            <person name="Tsuruoka H."/>
            <person name="Wada T."/>
            <person name="Yamada M."/>
            <person name="Tabata S."/>
        </authorList>
    </citation>
    <scope>NUCLEOTIDE SEQUENCE [LARGE SCALE GENOMIC DNA]</scope>
    <source>
        <strain evidence="7">JCM 10833 / BCRC 13528 / IAM 13628 / NBRC 14792 / USDA 110</strain>
    </source>
</reference>
<dbReference type="Gene3D" id="3.40.50.2300">
    <property type="match status" value="2"/>
</dbReference>
<evidence type="ECO:0000256" key="2">
    <source>
        <dbReference type="ARBA" id="ARBA00022448"/>
    </source>
</evidence>
<dbReference type="InParanoid" id="Q89HB6"/>
<evidence type="ECO:0000259" key="5">
    <source>
        <dbReference type="Pfam" id="PF13458"/>
    </source>
</evidence>
<dbReference type="GO" id="GO:0006865">
    <property type="term" value="P:amino acid transport"/>
    <property type="evidence" value="ECO:0007669"/>
    <property type="project" value="UniProtKB-KW"/>
</dbReference>
<keyword evidence="3" id="KW-0732">Signal</keyword>
<dbReference type="InterPro" id="IPR028082">
    <property type="entry name" value="Peripla_BP_I"/>
</dbReference>
<comment type="similarity">
    <text evidence="1">Belongs to the leucine-binding protein family.</text>
</comment>
<accession>Q89HB6</accession>
<keyword evidence="4" id="KW-0029">Amino-acid transport</keyword>
<evidence type="ECO:0000313" key="6">
    <source>
        <dbReference type="EMBL" id="BAC51343.1"/>
    </source>
</evidence>
<evidence type="ECO:0000256" key="3">
    <source>
        <dbReference type="ARBA" id="ARBA00022729"/>
    </source>
</evidence>
<dbReference type="PANTHER" id="PTHR30483">
    <property type="entry name" value="LEUCINE-SPECIFIC-BINDING PROTEIN"/>
    <property type="match status" value="1"/>
</dbReference>
<dbReference type="EMBL" id="BA000040">
    <property type="protein sequence ID" value="BAC51343.1"/>
    <property type="molecule type" value="Genomic_DNA"/>
</dbReference>
<dbReference type="OrthoDB" id="435355at2"/>
<dbReference type="PATRIC" id="fig|224911.5.peg.6204"/>
<dbReference type="SUPFAM" id="SSF53822">
    <property type="entry name" value="Periplasmic binding protein-like I"/>
    <property type="match status" value="1"/>
</dbReference>
<feature type="domain" description="Leucine-binding protein" evidence="5">
    <location>
        <begin position="68"/>
        <end position="402"/>
    </location>
</feature>
<dbReference type="InterPro" id="IPR028081">
    <property type="entry name" value="Leu-bd"/>
</dbReference>
<organism evidence="6 7">
    <name type="scientific">Bradyrhizobium diazoefficiens (strain JCM 10833 / BCRC 13528 / IAM 13628 / NBRC 14792 / USDA 110)</name>
    <dbReference type="NCBI Taxonomy" id="224911"/>
    <lineage>
        <taxon>Bacteria</taxon>
        <taxon>Pseudomonadati</taxon>
        <taxon>Pseudomonadota</taxon>
        <taxon>Alphaproteobacteria</taxon>
        <taxon>Hyphomicrobiales</taxon>
        <taxon>Nitrobacteraceae</taxon>
        <taxon>Bradyrhizobium</taxon>
    </lineage>
</organism>
<dbReference type="AlphaFoldDB" id="Q89HB6"/>
<dbReference type="HOGENOM" id="CLU_027128_1_2_5"/>
<dbReference type="KEGG" id="bja:blr6078"/>
<proteinExistence type="inferred from homology"/>
<dbReference type="PANTHER" id="PTHR30483:SF6">
    <property type="entry name" value="PERIPLASMIC BINDING PROTEIN OF ABC TRANSPORTER FOR NATURAL AMINO ACIDS"/>
    <property type="match status" value="1"/>
</dbReference>
<dbReference type="Proteomes" id="UP000002526">
    <property type="component" value="Chromosome"/>
</dbReference>
<dbReference type="EnsemblBacteria" id="BAC51343">
    <property type="protein sequence ID" value="BAC51343"/>
    <property type="gene ID" value="BAC51343"/>
</dbReference>
<evidence type="ECO:0000256" key="4">
    <source>
        <dbReference type="ARBA" id="ARBA00022970"/>
    </source>
</evidence>
<keyword evidence="7" id="KW-1185">Reference proteome</keyword>
<evidence type="ECO:0000313" key="7">
    <source>
        <dbReference type="Proteomes" id="UP000002526"/>
    </source>
</evidence>
<sequence length="433" mass="46544">MLAASRDGGVLSFACRGSHHRHKLVLEYAACSAGPDVTGGQTMKTQTTLAAAALLLGTAMSPALAQEKIKLGVIVTLSGPAAALGQQVRDGFALAVKDLGSKMGGRDVEVVVVDDELKPDAAVTKVKGLLERDKVDFVVGPIFSNILQAIHRPVTESKVFLISPNAGPSTFAGKDCNPFFYVTSYQNDQVHEILGKVAQDRGYKRMYLMVPNYQAGKDSVAGFKLDYKGEIVEESYMPLNTLDFQPELSKISSQKPDALFTFMPGGLGVNLVKQYRQAGLADSIPVLSAFTVDESTLPAQQDAAVGMFGGANWAPNLDNPQNKKFVAAYEAAYNGVPGTYAFQAYDAAMLIDSAIKGVKGDLSNKDAVAAALKKADFTSLRGAFKFNTNGYPIQDFYLTKVAKRPDGKFQTEIVQKVFENYGDRYAKDCKAAN</sequence>
<dbReference type="eggNOG" id="COG0683">
    <property type="taxonomic scope" value="Bacteria"/>
</dbReference>
<dbReference type="InterPro" id="IPR000709">
    <property type="entry name" value="Leu_Ile_Val-bd"/>
</dbReference>
<keyword evidence="2" id="KW-0813">Transport</keyword>
<dbReference type="Pfam" id="PF13458">
    <property type="entry name" value="Peripla_BP_6"/>
    <property type="match status" value="1"/>
</dbReference>
<dbReference type="PhylomeDB" id="Q89HB6"/>